<proteinExistence type="predicted"/>
<evidence type="ECO:0000313" key="2">
    <source>
        <dbReference type="EMBL" id="VFR26111.1"/>
    </source>
</evidence>
<dbReference type="NCBIfam" id="NF041560">
    <property type="entry name" value="T6SS_Burk_ExIF"/>
    <property type="match status" value="1"/>
</dbReference>
<protein>
    <submittedName>
        <fullName evidence="3">Uncharacterized protein</fullName>
    </submittedName>
</protein>
<keyword evidence="1" id="KW-1133">Transmembrane helix</keyword>
<dbReference type="EMBL" id="CAADIZ010000066">
    <property type="protein sequence ID" value="VFS32129.1"/>
    <property type="molecule type" value="Genomic_DNA"/>
</dbReference>
<dbReference type="EMBL" id="CAADIP010000045">
    <property type="protein sequence ID" value="VFR95107.1"/>
    <property type="molecule type" value="Genomic_DNA"/>
</dbReference>
<sequence length="245" mass="26931">MEKFSGALQGLLRRRATRDFVLTQMQSGGTGATSVSLALAGMSGAALAANSIDSREEADYVEFELAGRRFKGWFWRFPFAEGDQVEVAGEKIAPAGPSGQGGDERWVAYGAHRTADGLVAVYPHSREGTRSHLRSSLKFWAGFALAAYLLVACLALVMTLFGDSPGRWGRTANALFIYFPPVLLVVFGFLGWRSSVRLKGFALLAEDIFRAFGWADPPNIDLRKTSQAKRGEKEAGDYGYFFFRY</sequence>
<dbReference type="EMBL" id="CAADII010000039">
    <property type="protein sequence ID" value="VFR54994.1"/>
    <property type="molecule type" value="Genomic_DNA"/>
</dbReference>
<dbReference type="EMBL" id="CAADHY010000020">
    <property type="protein sequence ID" value="VFR26111.1"/>
    <property type="molecule type" value="Genomic_DNA"/>
</dbReference>
<keyword evidence="1" id="KW-0812">Transmembrane</keyword>
<accession>A0A484RXG5</accession>
<keyword evidence="1" id="KW-0472">Membrane</keyword>
<dbReference type="AlphaFoldDB" id="A0A484RXG5"/>
<evidence type="ECO:0000313" key="5">
    <source>
        <dbReference type="EMBL" id="VFR95107.1"/>
    </source>
</evidence>
<evidence type="ECO:0000313" key="4">
    <source>
        <dbReference type="EMBL" id="VFR60969.1"/>
    </source>
</evidence>
<reference evidence="3" key="1">
    <citation type="submission" date="2019-03" db="EMBL/GenBank/DDBJ databases">
        <authorList>
            <person name="Danneels B."/>
        </authorList>
    </citation>
    <scope>NUCLEOTIDE SEQUENCE</scope>
</reference>
<evidence type="ECO:0000313" key="6">
    <source>
        <dbReference type="EMBL" id="VFS32129.1"/>
    </source>
</evidence>
<evidence type="ECO:0000256" key="1">
    <source>
        <dbReference type="SAM" id="Phobius"/>
    </source>
</evidence>
<organism evidence="3">
    <name type="scientific">plant metagenome</name>
    <dbReference type="NCBI Taxonomy" id="1297885"/>
    <lineage>
        <taxon>unclassified sequences</taxon>
        <taxon>metagenomes</taxon>
        <taxon>organismal metagenomes</taxon>
    </lineage>
</organism>
<dbReference type="InterPro" id="IPR048130">
    <property type="entry name" value="T6SS_ExIF-like"/>
</dbReference>
<gene>
    <name evidence="2" type="ORF">AMP9_0854</name>
    <name evidence="3" type="ORF">BRI6_0851</name>
    <name evidence="4" type="ORF">BRI9_0906</name>
    <name evidence="5" type="ORF">IVO3_0904</name>
    <name evidence="6" type="ORF">RAN7_0844</name>
</gene>
<feature type="transmembrane region" description="Helical" evidence="1">
    <location>
        <begin position="174"/>
        <end position="192"/>
    </location>
</feature>
<name>A0A484RXG5_9ZZZZ</name>
<dbReference type="EMBL" id="CAADIK010000004">
    <property type="protein sequence ID" value="VFR60969.1"/>
    <property type="molecule type" value="Genomic_DNA"/>
</dbReference>
<feature type="transmembrane region" description="Helical" evidence="1">
    <location>
        <begin position="139"/>
        <end position="162"/>
    </location>
</feature>
<evidence type="ECO:0000313" key="3">
    <source>
        <dbReference type="EMBL" id="VFR54994.1"/>
    </source>
</evidence>